<dbReference type="Proteomes" id="UP000561178">
    <property type="component" value="Unassembled WGS sequence"/>
</dbReference>
<dbReference type="InterPro" id="IPR036028">
    <property type="entry name" value="SH3-like_dom_sf"/>
</dbReference>
<dbReference type="SUPFAM" id="SSF48452">
    <property type="entry name" value="TPR-like"/>
    <property type="match status" value="2"/>
</dbReference>
<protein>
    <submittedName>
        <fullName evidence="4">S3TC2 protein</fullName>
    </submittedName>
</protein>
<dbReference type="InterPro" id="IPR011990">
    <property type="entry name" value="TPR-like_helical_dom_sf"/>
</dbReference>
<dbReference type="EMBL" id="VXAC01000957">
    <property type="protein sequence ID" value="NXI76783.1"/>
    <property type="molecule type" value="Genomic_DNA"/>
</dbReference>
<comment type="caution">
    <text evidence="4">The sequence shown here is derived from an EMBL/GenBank/DDBJ whole genome shotgun (WGS) entry which is preliminary data.</text>
</comment>
<dbReference type="PROSITE" id="PS50002">
    <property type="entry name" value="SH3"/>
    <property type="match status" value="1"/>
</dbReference>
<dbReference type="SMART" id="SM00326">
    <property type="entry name" value="SH3"/>
    <property type="match status" value="2"/>
</dbReference>
<feature type="non-terminal residue" evidence="4">
    <location>
        <position position="1"/>
    </location>
</feature>
<proteinExistence type="predicted"/>
<dbReference type="InterPro" id="IPR001452">
    <property type="entry name" value="SH3_domain"/>
</dbReference>
<evidence type="ECO:0000313" key="5">
    <source>
        <dbReference type="Proteomes" id="UP000561178"/>
    </source>
</evidence>
<dbReference type="Pfam" id="PF14938">
    <property type="entry name" value="SNAP"/>
    <property type="match status" value="1"/>
</dbReference>
<feature type="domain" description="SH3" evidence="3">
    <location>
        <begin position="218"/>
        <end position="281"/>
    </location>
</feature>
<accession>A0A7K9VWB5</accession>
<dbReference type="Gene3D" id="1.25.40.10">
    <property type="entry name" value="Tetratricopeptide repeat domain"/>
    <property type="match status" value="2"/>
</dbReference>
<name>A0A7K9VWB5_9PASS</name>
<dbReference type="InterPro" id="IPR019734">
    <property type="entry name" value="TPR_rpt"/>
</dbReference>
<keyword evidence="1 2" id="KW-0728">SH3 domain</keyword>
<dbReference type="SMART" id="SM00028">
    <property type="entry name" value="TPR"/>
    <property type="match status" value="6"/>
</dbReference>
<dbReference type="PANTHER" id="PTHR22647:SF2">
    <property type="entry name" value="SH3 DOMAIN AND TETRATRICOPEPTIDE REPEAT-CONTAINING PROTEIN 2"/>
    <property type="match status" value="1"/>
</dbReference>
<evidence type="ECO:0000259" key="3">
    <source>
        <dbReference type="PROSITE" id="PS50002"/>
    </source>
</evidence>
<dbReference type="GO" id="GO:1901184">
    <property type="term" value="P:regulation of ERBB signaling pathway"/>
    <property type="evidence" value="ECO:0007669"/>
    <property type="project" value="TreeGrafter"/>
</dbReference>
<reference evidence="4 5" key="1">
    <citation type="submission" date="2019-09" db="EMBL/GenBank/DDBJ databases">
        <title>Bird 10,000 Genomes (B10K) Project - Family phase.</title>
        <authorList>
            <person name="Zhang G."/>
        </authorList>
    </citation>
    <scope>NUCLEOTIDE SEQUENCE [LARGE SCALE GENOMIC DNA]</scope>
    <source>
        <strain evidence="4">B10K-DU-001-49</strain>
        <tissue evidence="4">Muscle</tissue>
    </source>
</reference>
<dbReference type="SUPFAM" id="SSF50044">
    <property type="entry name" value="SH3-domain"/>
    <property type="match status" value="2"/>
</dbReference>
<dbReference type="Gene3D" id="2.30.30.40">
    <property type="entry name" value="SH3 Domains"/>
    <property type="match status" value="1"/>
</dbReference>
<organism evidence="4 5">
    <name type="scientific">Rhipidura dahli</name>
    <dbReference type="NCBI Taxonomy" id="667186"/>
    <lineage>
        <taxon>Eukaryota</taxon>
        <taxon>Metazoa</taxon>
        <taxon>Chordata</taxon>
        <taxon>Craniata</taxon>
        <taxon>Vertebrata</taxon>
        <taxon>Euteleostomi</taxon>
        <taxon>Archelosauria</taxon>
        <taxon>Archosauria</taxon>
        <taxon>Dinosauria</taxon>
        <taxon>Saurischia</taxon>
        <taxon>Theropoda</taxon>
        <taxon>Coelurosauria</taxon>
        <taxon>Aves</taxon>
        <taxon>Neognathae</taxon>
        <taxon>Neoaves</taxon>
        <taxon>Telluraves</taxon>
        <taxon>Australaves</taxon>
        <taxon>Passeriformes</taxon>
        <taxon>Rhipiduridae</taxon>
        <taxon>Rhipidura</taxon>
    </lineage>
</organism>
<gene>
    <name evidence="4" type="primary">Sh3tc2</name>
    <name evidence="4" type="ORF">RHIDAH_R02928</name>
</gene>
<evidence type="ECO:0000256" key="2">
    <source>
        <dbReference type="PROSITE-ProRule" id="PRU00192"/>
    </source>
</evidence>
<feature type="non-terminal residue" evidence="4">
    <location>
        <position position="1243"/>
    </location>
</feature>
<dbReference type="InterPro" id="IPR042772">
    <property type="entry name" value="SH3TC1/SH3TC2"/>
</dbReference>
<evidence type="ECO:0000313" key="4">
    <source>
        <dbReference type="EMBL" id="NXI76783.1"/>
    </source>
</evidence>
<dbReference type="GO" id="GO:0033157">
    <property type="term" value="P:regulation of intracellular protein transport"/>
    <property type="evidence" value="ECO:0007669"/>
    <property type="project" value="TreeGrafter"/>
</dbReference>
<dbReference type="Pfam" id="PF07653">
    <property type="entry name" value="SH3_2"/>
    <property type="match status" value="1"/>
</dbReference>
<dbReference type="PANTHER" id="PTHR22647">
    <property type="entry name" value="SH3 DOMAIN AND TETRATRICOPEPTIDE REPEATS CONTAINING PROTEIN"/>
    <property type="match status" value="1"/>
</dbReference>
<evidence type="ECO:0000256" key="1">
    <source>
        <dbReference type="ARBA" id="ARBA00022443"/>
    </source>
</evidence>
<dbReference type="AlphaFoldDB" id="A0A7K9VWB5"/>
<keyword evidence="5" id="KW-1185">Reference proteome</keyword>
<sequence>EIPLSFSVESRSSRRRSSQLQEAARKKLWALESDDRGVCALFKELSARLVCVQAHEDRFLLTFKTLEEVWKFSTYLTLGYVGTCLEQLLFGQEFWLDCALVEDTELRVTVDEEHLNTIYMDLLLQEGNFFSRALPGAWKSEQEGEEGLQLHRNELIHVKSVGQDSKWEGLSLLTGQRGVVPLPALEPIPHPFHQWFLKNYAVSFGLSQEISGTSSQAIVRGRCIATKEHRGAAWDELSFSKGDPIEIIGFFIPGLPWFVGKSLSTGSIGFAPTQHVSPEACQPPGKGSVFLSEEEKSPLLPVPRDGDEEHFATLLGDLARTDITSVYRLDGFEPTATFPKVPPEAALRGSKEIQVLQSWEEINDWATSSTSELSSPGSEAASATLEDVLLEKLDDLDYPKFFIDLNAGHMEDADVFDPILTFLNQDNFVPSFQSFYDLTFSFLHSTFYGFSDEDELVLYLETSRNWAKRTRSVWAHVRLCFLLGKLCIKKVKLSQARVYLEEAMSVLDRGFGDLPLLAALHISLASIYLKQNMKHKFSCLLGKTLTLLLCLPGRPFSSENELELLTYILRESIAVGNAPLEARSCFLIAKLFLQLGRTEEVLPFLEHLQCLSTTWLGPGARARPLDATATLCHLYHKKCLPNLALASARSLVPGGAKGIPTPIWRAGFILQNASKLQGEQLERSSSIPALACPYLQQALRFCSEAGAVPAQRMLCAVLSRLHLQHGLQHGAVCYAARAAALGRLMGEEEAFESWLWLAWMYLLQRQPGPAGDILRRLLRSLRGADSQAQAGAVHNLLAVALRGEGHVQEAAENFLRALHKAKEVGNGRNQAVSLANLGQLSLSCGAAQLAELYLLWSVRLYAQLQGQQQLDMELAQVLLWLAQVGVDRQRMEDAKLCYELALGFALKWQNLRSQLHVTECLCRFYSHVCPDLQVSITYHEHRASLARQLQDRELEGNARQALSQLYQAVGTPQALRQSLDCTKQSLRIFIDLEEAAKAAEAWLQAGKLYYLLQEDELVEMYFQAAIQTALKWDNFSLAMDLHEKAGDTFFNGSRNRERAVEFYRGGAVPLARKLKATQTELRLFNKLAELQLSLQGYEKALEFATLAARLSLRVGDPWQELVAFHRLAAAYERLHMYEMAEDCYLKTLALRPPVLQGSAEVLYYCKVYWHLGNLALHKLKDEQDAASYFLLALAAAAELGDQQLQALLRAKLGAIPGAPGGPEGAPGCATGRPCWLSEGGHVV</sequence>